<protein>
    <recommendedName>
        <fullName evidence="4">Sas10/Utp3/C1D family-domain-containing protein</fullName>
    </recommendedName>
</protein>
<dbReference type="PANTHER" id="PTHR13237">
    <property type="entry name" value="SOMETHING ABOUT SILENCING PROTEIN 10-RELATED"/>
    <property type="match status" value="1"/>
</dbReference>
<dbReference type="GeneID" id="54471401"/>
<evidence type="ECO:0000313" key="3">
    <source>
        <dbReference type="Proteomes" id="UP000799767"/>
    </source>
</evidence>
<gene>
    <name evidence="2" type="ORF">BDY17DRAFT_243003</name>
</gene>
<dbReference type="AlphaFoldDB" id="A0A6A6PTJ1"/>
<proteinExistence type="predicted"/>
<dbReference type="GO" id="GO:0000462">
    <property type="term" value="P:maturation of SSU-rRNA from tricistronic rRNA transcript (SSU-rRNA, 5.8S rRNA, LSU-rRNA)"/>
    <property type="evidence" value="ECO:0007669"/>
    <property type="project" value="TreeGrafter"/>
</dbReference>
<evidence type="ECO:0000313" key="2">
    <source>
        <dbReference type="EMBL" id="KAF2483429.1"/>
    </source>
</evidence>
<dbReference type="EMBL" id="MU001635">
    <property type="protein sequence ID" value="KAF2483429.1"/>
    <property type="molecule type" value="Genomic_DNA"/>
</dbReference>
<evidence type="ECO:0008006" key="4">
    <source>
        <dbReference type="Google" id="ProtNLM"/>
    </source>
</evidence>
<dbReference type="Pfam" id="PF04000">
    <property type="entry name" value="Sas10_Utp3"/>
    <property type="match status" value="1"/>
</dbReference>
<accession>A0A6A6PTJ1</accession>
<organism evidence="2 3">
    <name type="scientific">Neohortaea acidophila</name>
    <dbReference type="NCBI Taxonomy" id="245834"/>
    <lineage>
        <taxon>Eukaryota</taxon>
        <taxon>Fungi</taxon>
        <taxon>Dikarya</taxon>
        <taxon>Ascomycota</taxon>
        <taxon>Pezizomycotina</taxon>
        <taxon>Dothideomycetes</taxon>
        <taxon>Dothideomycetidae</taxon>
        <taxon>Mycosphaerellales</taxon>
        <taxon>Teratosphaeriaceae</taxon>
        <taxon>Neohortaea</taxon>
    </lineage>
</organism>
<dbReference type="RefSeq" id="XP_033589999.1">
    <property type="nucleotide sequence ID" value="XM_033730399.1"/>
</dbReference>
<dbReference type="InterPro" id="IPR007146">
    <property type="entry name" value="Sas10/Utp3/C1D"/>
</dbReference>
<feature type="compositionally biased region" description="Basic and acidic residues" evidence="1">
    <location>
        <begin position="253"/>
        <end position="342"/>
    </location>
</feature>
<dbReference type="GO" id="GO:0032040">
    <property type="term" value="C:small-subunit processome"/>
    <property type="evidence" value="ECO:0007669"/>
    <property type="project" value="TreeGrafter"/>
</dbReference>
<keyword evidence="3" id="KW-1185">Reference proteome</keyword>
<dbReference type="PANTHER" id="PTHR13237:SF9">
    <property type="entry name" value="NEUROGUIDIN"/>
    <property type="match status" value="1"/>
</dbReference>
<dbReference type="OrthoDB" id="203440at2759"/>
<feature type="compositionally biased region" description="Acidic residues" evidence="1">
    <location>
        <begin position="142"/>
        <end position="163"/>
    </location>
</feature>
<reference evidence="2" key="1">
    <citation type="journal article" date="2020" name="Stud. Mycol.">
        <title>101 Dothideomycetes genomes: a test case for predicting lifestyles and emergence of pathogens.</title>
        <authorList>
            <person name="Haridas S."/>
            <person name="Albert R."/>
            <person name="Binder M."/>
            <person name="Bloem J."/>
            <person name="Labutti K."/>
            <person name="Salamov A."/>
            <person name="Andreopoulos B."/>
            <person name="Baker S."/>
            <person name="Barry K."/>
            <person name="Bills G."/>
            <person name="Bluhm B."/>
            <person name="Cannon C."/>
            <person name="Castanera R."/>
            <person name="Culley D."/>
            <person name="Daum C."/>
            <person name="Ezra D."/>
            <person name="Gonzalez J."/>
            <person name="Henrissat B."/>
            <person name="Kuo A."/>
            <person name="Liang C."/>
            <person name="Lipzen A."/>
            <person name="Lutzoni F."/>
            <person name="Magnuson J."/>
            <person name="Mondo S."/>
            <person name="Nolan M."/>
            <person name="Ohm R."/>
            <person name="Pangilinan J."/>
            <person name="Park H.-J."/>
            <person name="Ramirez L."/>
            <person name="Alfaro M."/>
            <person name="Sun H."/>
            <person name="Tritt A."/>
            <person name="Yoshinaga Y."/>
            <person name="Zwiers L.-H."/>
            <person name="Turgeon B."/>
            <person name="Goodwin S."/>
            <person name="Spatafora J."/>
            <person name="Crous P."/>
            <person name="Grigoriev I."/>
        </authorList>
    </citation>
    <scope>NUCLEOTIDE SEQUENCE</scope>
    <source>
        <strain evidence="2">CBS 113389</strain>
    </source>
</reference>
<feature type="region of interest" description="Disordered" evidence="1">
    <location>
        <begin position="135"/>
        <end position="357"/>
    </location>
</feature>
<evidence type="ECO:0000256" key="1">
    <source>
        <dbReference type="SAM" id="MobiDB-lite"/>
    </source>
</evidence>
<name>A0A6A6PTJ1_9PEZI</name>
<feature type="non-terminal residue" evidence="2">
    <location>
        <position position="357"/>
    </location>
</feature>
<dbReference type="Proteomes" id="UP000799767">
    <property type="component" value="Unassembled WGS sequence"/>
</dbReference>
<sequence length="357" mass="40019">MATPTNIADVLSDLTTATQSAITALPDPTTLLPPDNGISLLDIKNDLFLSYLQALALRNLNVVRAVKDGKSLAETKKLNSEITRKLVEQRVYIERGVWPLESKIKYQIDRVVKAADDDERAGKLKADAKKVKELAKMNGRDESEEEDSDDEDESDSEAEEDEVAATMHRPDPSRFAQSNVDAERERQVDEGGEGVYRPPRISATSMPTTETKERKERRPGRSATLDEYVSTELSQAPLAVPSIGSTITSGGRKTKDAKQLAREQERQNYEETHLVRLPPESRKERSKNQRRDRGGGFGGEEWRELGDSVDRIGDLTRRKGKDNALDRSRKRRAVEDSPRDDGIGAAFDARKKRMMKK</sequence>